<name>A0A919BKY4_9GAMM</name>
<dbReference type="Proteomes" id="UP000623842">
    <property type="component" value="Unassembled WGS sequence"/>
</dbReference>
<dbReference type="AlphaFoldDB" id="A0A919BKY4"/>
<organism evidence="2 3">
    <name type="scientific">Thalassotalea marina</name>
    <dbReference type="NCBI Taxonomy" id="1673741"/>
    <lineage>
        <taxon>Bacteria</taxon>
        <taxon>Pseudomonadati</taxon>
        <taxon>Pseudomonadota</taxon>
        <taxon>Gammaproteobacteria</taxon>
        <taxon>Alteromonadales</taxon>
        <taxon>Colwelliaceae</taxon>
        <taxon>Thalassotalea</taxon>
    </lineage>
</organism>
<dbReference type="Gene3D" id="3.40.47.10">
    <property type="match status" value="1"/>
</dbReference>
<keyword evidence="3" id="KW-1185">Reference proteome</keyword>
<evidence type="ECO:0000313" key="2">
    <source>
        <dbReference type="EMBL" id="GHF97195.1"/>
    </source>
</evidence>
<dbReference type="InterPro" id="IPR014030">
    <property type="entry name" value="Ketoacyl_synth_N"/>
</dbReference>
<evidence type="ECO:0000259" key="1">
    <source>
        <dbReference type="Pfam" id="PF13723"/>
    </source>
</evidence>
<evidence type="ECO:0000313" key="3">
    <source>
        <dbReference type="Proteomes" id="UP000623842"/>
    </source>
</evidence>
<sequence>MQFYIHHLSYLIAESSIVEQGSSQRFAKEQLPVLDWVPAMQRRRLSAFTKIALHCAHQALDGREEIPVVFSTRHGDIHKTAGLLDTVAAKESLSPTAFSMSVHNASAGLLSILTNNVAASNTVSAGKDTFLAGVIDAYARLKSSEIQEILVIHCDQALPEEYQVFSDEKQIDHAVAFILSKQAEHGRACTFDLIPSHETLPDKDIPQAIAFIDAMNNNSLAEHHIVGARNTGQIKLAL</sequence>
<comment type="caution">
    <text evidence="2">The sequence shown here is derived from an EMBL/GenBank/DDBJ whole genome shotgun (WGS) entry which is preliminary data.</text>
</comment>
<protein>
    <recommendedName>
        <fullName evidence="1">Beta-ketoacyl synthase-like N-terminal domain-containing protein</fullName>
    </recommendedName>
</protein>
<reference evidence="2" key="2">
    <citation type="submission" date="2020-09" db="EMBL/GenBank/DDBJ databases">
        <authorList>
            <person name="Sun Q."/>
            <person name="Kim S."/>
        </authorList>
    </citation>
    <scope>NUCLEOTIDE SEQUENCE</scope>
    <source>
        <strain evidence="2">KCTC 42731</strain>
    </source>
</reference>
<dbReference type="Pfam" id="PF13723">
    <property type="entry name" value="Ketoacyl-synt_2"/>
    <property type="match status" value="1"/>
</dbReference>
<feature type="domain" description="Beta-ketoacyl synthase-like N-terminal" evidence="1">
    <location>
        <begin position="27"/>
        <end position="217"/>
    </location>
</feature>
<dbReference type="RefSeq" id="WP_189771501.1">
    <property type="nucleotide sequence ID" value="NZ_BNCK01000006.1"/>
</dbReference>
<dbReference type="SUPFAM" id="SSF53901">
    <property type="entry name" value="Thiolase-like"/>
    <property type="match status" value="1"/>
</dbReference>
<proteinExistence type="predicted"/>
<dbReference type="GO" id="GO:0016746">
    <property type="term" value="F:acyltransferase activity"/>
    <property type="evidence" value="ECO:0007669"/>
    <property type="project" value="InterPro"/>
</dbReference>
<accession>A0A919BKY4</accession>
<dbReference type="InterPro" id="IPR016039">
    <property type="entry name" value="Thiolase-like"/>
</dbReference>
<gene>
    <name evidence="2" type="ORF">GCM10017161_26670</name>
</gene>
<dbReference type="EMBL" id="BNCK01000006">
    <property type="protein sequence ID" value="GHF97195.1"/>
    <property type="molecule type" value="Genomic_DNA"/>
</dbReference>
<reference evidence="2" key="1">
    <citation type="journal article" date="2014" name="Int. J. Syst. Evol. Microbiol.">
        <title>Complete genome sequence of Corynebacterium casei LMG S-19264T (=DSM 44701T), isolated from a smear-ripened cheese.</title>
        <authorList>
            <consortium name="US DOE Joint Genome Institute (JGI-PGF)"/>
            <person name="Walter F."/>
            <person name="Albersmeier A."/>
            <person name="Kalinowski J."/>
            <person name="Ruckert C."/>
        </authorList>
    </citation>
    <scope>NUCLEOTIDE SEQUENCE</scope>
    <source>
        <strain evidence="2">KCTC 42731</strain>
    </source>
</reference>